<reference evidence="1" key="1">
    <citation type="journal article" date="2015" name="Nature">
        <title>Complex archaea that bridge the gap between prokaryotes and eukaryotes.</title>
        <authorList>
            <person name="Spang A."/>
            <person name="Saw J.H."/>
            <person name="Jorgensen S.L."/>
            <person name="Zaremba-Niedzwiedzka K."/>
            <person name="Martijn J."/>
            <person name="Lind A.E."/>
            <person name="van Eijk R."/>
            <person name="Schleper C."/>
            <person name="Guy L."/>
            <person name="Ettema T.J."/>
        </authorList>
    </citation>
    <scope>NUCLEOTIDE SEQUENCE</scope>
</reference>
<protein>
    <submittedName>
        <fullName evidence="1">Uncharacterized protein</fullName>
    </submittedName>
</protein>
<proteinExistence type="predicted"/>
<organism evidence="1">
    <name type="scientific">marine sediment metagenome</name>
    <dbReference type="NCBI Taxonomy" id="412755"/>
    <lineage>
        <taxon>unclassified sequences</taxon>
        <taxon>metagenomes</taxon>
        <taxon>ecological metagenomes</taxon>
    </lineage>
</organism>
<accession>A0A0F9SDH1</accession>
<dbReference type="AlphaFoldDB" id="A0A0F9SDH1"/>
<sequence>MDFNKEKEAMNEKKITQSNLNRFFDNLNSNTNNQNLNIESLQKSLDRISKKEETEAEEDNQNKLNEISYENFVEELGEEWISLKNNIGFVNKKKSMILGKLDSFDKILSERKISNSFLLKGLGFNREKFLELVESRNSEIIVFFHNE</sequence>
<gene>
    <name evidence="1" type="ORF">LCGC14_0787620</name>
</gene>
<dbReference type="EMBL" id="LAZR01002067">
    <property type="protein sequence ID" value="KKN35051.1"/>
    <property type="molecule type" value="Genomic_DNA"/>
</dbReference>
<name>A0A0F9SDH1_9ZZZZ</name>
<evidence type="ECO:0000313" key="1">
    <source>
        <dbReference type="EMBL" id="KKN35051.1"/>
    </source>
</evidence>
<comment type="caution">
    <text evidence="1">The sequence shown here is derived from an EMBL/GenBank/DDBJ whole genome shotgun (WGS) entry which is preliminary data.</text>
</comment>